<proteinExistence type="predicted"/>
<comment type="caution">
    <text evidence="1">The sequence shown here is derived from an EMBL/GenBank/DDBJ whole genome shotgun (WGS) entry which is preliminary data.</text>
</comment>
<accession>A0A9D3SPQ9</accession>
<organism evidence="1 2">
    <name type="scientific">Hemibagrus wyckioides</name>
    <dbReference type="NCBI Taxonomy" id="337641"/>
    <lineage>
        <taxon>Eukaryota</taxon>
        <taxon>Metazoa</taxon>
        <taxon>Chordata</taxon>
        <taxon>Craniata</taxon>
        <taxon>Vertebrata</taxon>
        <taxon>Euteleostomi</taxon>
        <taxon>Actinopterygii</taxon>
        <taxon>Neopterygii</taxon>
        <taxon>Teleostei</taxon>
        <taxon>Ostariophysi</taxon>
        <taxon>Siluriformes</taxon>
        <taxon>Bagridae</taxon>
        <taxon>Hemibagrus</taxon>
    </lineage>
</organism>
<dbReference type="AlphaFoldDB" id="A0A9D3SPQ9"/>
<evidence type="ECO:0000313" key="2">
    <source>
        <dbReference type="Proteomes" id="UP000824219"/>
    </source>
</evidence>
<protein>
    <submittedName>
        <fullName evidence="1">Uncharacterized protein</fullName>
    </submittedName>
</protein>
<sequence>MNSSLLSTGLSYVTNLKSAGNALRHRCYFPGRSEATLMRADYFETDSTALRSPRDTRYPRHSCIVPGLSGICETFQSCPPPHRMSA</sequence>
<evidence type="ECO:0000313" key="1">
    <source>
        <dbReference type="EMBL" id="KAG7332661.1"/>
    </source>
</evidence>
<reference evidence="1 2" key="1">
    <citation type="submission" date="2021-06" db="EMBL/GenBank/DDBJ databases">
        <title>Chromosome-level genome assembly of the red-tail catfish (Hemibagrus wyckioides).</title>
        <authorList>
            <person name="Shao F."/>
        </authorList>
    </citation>
    <scope>NUCLEOTIDE SEQUENCE [LARGE SCALE GENOMIC DNA]</scope>
    <source>
        <strain evidence="1">EC202008001</strain>
        <tissue evidence="1">Blood</tissue>
    </source>
</reference>
<dbReference type="EMBL" id="JAHKSW010000005">
    <property type="protein sequence ID" value="KAG7332661.1"/>
    <property type="molecule type" value="Genomic_DNA"/>
</dbReference>
<name>A0A9D3SPQ9_9TELE</name>
<gene>
    <name evidence="1" type="ORF">KOW79_004495</name>
</gene>
<dbReference type="Proteomes" id="UP000824219">
    <property type="component" value="Linkage Group LG05"/>
</dbReference>
<keyword evidence="2" id="KW-1185">Reference proteome</keyword>